<feature type="domain" description="Protein kinase" evidence="4">
    <location>
        <begin position="1"/>
        <end position="96"/>
    </location>
</feature>
<evidence type="ECO:0000256" key="2">
    <source>
        <dbReference type="ARBA" id="ARBA00022737"/>
    </source>
</evidence>
<feature type="domain" description="EF-hand" evidence="5">
    <location>
        <begin position="224"/>
        <end position="259"/>
    </location>
</feature>
<organism evidence="6">
    <name type="scientific">Haptolina ericina</name>
    <dbReference type="NCBI Taxonomy" id="156174"/>
    <lineage>
        <taxon>Eukaryota</taxon>
        <taxon>Haptista</taxon>
        <taxon>Haptophyta</taxon>
        <taxon>Prymnesiophyceae</taxon>
        <taxon>Prymnesiales</taxon>
        <taxon>Prymnesiaceae</taxon>
        <taxon>Haptolina</taxon>
    </lineage>
</organism>
<evidence type="ECO:0008006" key="7">
    <source>
        <dbReference type="Google" id="ProtNLM"/>
    </source>
</evidence>
<dbReference type="Gene3D" id="1.10.510.10">
    <property type="entry name" value="Transferase(Phosphotransferase) domain 1"/>
    <property type="match status" value="1"/>
</dbReference>
<dbReference type="InterPro" id="IPR011009">
    <property type="entry name" value="Kinase-like_dom_sf"/>
</dbReference>
<dbReference type="Pfam" id="PF13499">
    <property type="entry name" value="EF-hand_7"/>
    <property type="match status" value="2"/>
</dbReference>
<reference evidence="6" key="1">
    <citation type="submission" date="2021-01" db="EMBL/GenBank/DDBJ databases">
        <authorList>
            <person name="Corre E."/>
            <person name="Pelletier E."/>
            <person name="Niang G."/>
            <person name="Scheremetjew M."/>
            <person name="Finn R."/>
            <person name="Kale V."/>
            <person name="Holt S."/>
            <person name="Cochrane G."/>
            <person name="Meng A."/>
            <person name="Brown T."/>
            <person name="Cohen L."/>
        </authorList>
    </citation>
    <scope>NUCLEOTIDE SEQUENCE</scope>
    <source>
        <strain evidence="6">CCMP281</strain>
    </source>
</reference>
<dbReference type="Gene3D" id="1.10.238.10">
    <property type="entry name" value="EF-hand"/>
    <property type="match status" value="2"/>
</dbReference>
<evidence type="ECO:0000259" key="4">
    <source>
        <dbReference type="PROSITE" id="PS50011"/>
    </source>
</evidence>
<evidence type="ECO:0000256" key="1">
    <source>
        <dbReference type="ARBA" id="ARBA00022723"/>
    </source>
</evidence>
<evidence type="ECO:0000256" key="3">
    <source>
        <dbReference type="ARBA" id="ARBA00022837"/>
    </source>
</evidence>
<dbReference type="InterPro" id="IPR002048">
    <property type="entry name" value="EF_hand_dom"/>
</dbReference>
<dbReference type="PROSITE" id="PS50222">
    <property type="entry name" value="EF_HAND_2"/>
    <property type="match status" value="3"/>
</dbReference>
<dbReference type="GO" id="GO:0005524">
    <property type="term" value="F:ATP binding"/>
    <property type="evidence" value="ECO:0007669"/>
    <property type="project" value="InterPro"/>
</dbReference>
<dbReference type="InterPro" id="IPR000719">
    <property type="entry name" value="Prot_kinase_dom"/>
</dbReference>
<dbReference type="InterPro" id="IPR018247">
    <property type="entry name" value="EF_Hand_1_Ca_BS"/>
</dbReference>
<feature type="domain" description="EF-hand" evidence="5">
    <location>
        <begin position="155"/>
        <end position="190"/>
    </location>
</feature>
<feature type="domain" description="EF-hand" evidence="5">
    <location>
        <begin position="263"/>
        <end position="298"/>
    </location>
</feature>
<dbReference type="InterPro" id="IPR039647">
    <property type="entry name" value="EF_hand_pair_protein_CML-like"/>
</dbReference>
<dbReference type="SMART" id="SM00054">
    <property type="entry name" value="EFh"/>
    <property type="match status" value="4"/>
</dbReference>
<dbReference type="AlphaFoldDB" id="A0A7S3F2C9"/>
<evidence type="ECO:0000313" key="6">
    <source>
        <dbReference type="EMBL" id="CAE0122858.1"/>
    </source>
</evidence>
<evidence type="ECO:0000259" key="5">
    <source>
        <dbReference type="PROSITE" id="PS50222"/>
    </source>
</evidence>
<dbReference type="PROSITE" id="PS50011">
    <property type="entry name" value="PROTEIN_KINASE_DOM"/>
    <property type="match status" value="1"/>
</dbReference>
<dbReference type="PROSITE" id="PS00018">
    <property type="entry name" value="EF_HAND_1"/>
    <property type="match status" value="3"/>
</dbReference>
<keyword evidence="3" id="KW-0106">Calcium</keyword>
<proteinExistence type="predicted"/>
<dbReference type="GO" id="GO:0043226">
    <property type="term" value="C:organelle"/>
    <property type="evidence" value="ECO:0007669"/>
    <property type="project" value="UniProtKB-ARBA"/>
</dbReference>
<protein>
    <recommendedName>
        <fullName evidence="7">Calmodulin</fullName>
    </recommendedName>
</protein>
<dbReference type="SUPFAM" id="SSF47473">
    <property type="entry name" value="EF-hand"/>
    <property type="match status" value="1"/>
</dbReference>
<name>A0A7S3F2C9_9EUKA</name>
<dbReference type="PANTHER" id="PTHR10891">
    <property type="entry name" value="EF-HAND CALCIUM-BINDING DOMAIN CONTAINING PROTEIN"/>
    <property type="match status" value="1"/>
</dbReference>
<dbReference type="GO" id="GO:0005509">
    <property type="term" value="F:calcium ion binding"/>
    <property type="evidence" value="ECO:0007669"/>
    <property type="project" value="InterPro"/>
</dbReference>
<dbReference type="InterPro" id="IPR011992">
    <property type="entry name" value="EF-hand-dom_pair"/>
</dbReference>
<gene>
    <name evidence="6" type="ORF">HERI1096_LOCUS23559</name>
</gene>
<dbReference type="SUPFAM" id="SSF56112">
    <property type="entry name" value="Protein kinase-like (PK-like)"/>
    <property type="match status" value="1"/>
</dbReference>
<dbReference type="EMBL" id="HBHX01042482">
    <property type="protein sequence ID" value="CAE0122858.1"/>
    <property type="molecule type" value="Transcribed_RNA"/>
</dbReference>
<accession>A0A7S3F2C9</accession>
<keyword evidence="1" id="KW-0479">Metal-binding</keyword>
<dbReference type="FunFam" id="1.10.238.10:FF:000178">
    <property type="entry name" value="Calmodulin-2 A"/>
    <property type="match status" value="1"/>
</dbReference>
<sequence>MARRWIPAQTDPSAQVDLFALGVILFILLSGYHPFDPEGLADDEQLAKQIVVGNAHWEEESWRHVSAEARQVVTGLLQSDPQRRTTVSGLLADPWVSGGTAPIAPLPGSDTNLKAFNEYRKVWRAAIRAAGLISRTHEDKSKLGSAPNVSDLTDGAREELRAAFNVYDRDGNGSIDLNELRLVMREMGAKEADAETAMAAADTARNGVISFDEFCVVCGPLYSSSEHALRSAFALFDTDGNGTIDRAELGGMLSKLGLIGQESNKQTVERMFAAADTNGDGEISFDEFVGLFAADNKS</sequence>
<dbReference type="CDD" id="cd00051">
    <property type="entry name" value="EFh"/>
    <property type="match status" value="1"/>
</dbReference>
<keyword evidence="2" id="KW-0677">Repeat</keyword>
<dbReference type="GO" id="GO:0004672">
    <property type="term" value="F:protein kinase activity"/>
    <property type="evidence" value="ECO:0007669"/>
    <property type="project" value="InterPro"/>
</dbReference>
<dbReference type="Pfam" id="PF00069">
    <property type="entry name" value="Pkinase"/>
    <property type="match status" value="1"/>
</dbReference>